<dbReference type="RefSeq" id="WP_330506352.1">
    <property type="nucleotide sequence ID" value="NZ_JAZDUE010000016.1"/>
</dbReference>
<dbReference type="PANTHER" id="PTHR18968">
    <property type="entry name" value="THIAMINE PYROPHOSPHATE ENZYMES"/>
    <property type="match status" value="1"/>
</dbReference>
<dbReference type="InterPro" id="IPR029061">
    <property type="entry name" value="THDP-binding"/>
</dbReference>
<dbReference type="PROSITE" id="PS00187">
    <property type="entry name" value="TPP_ENZYMES"/>
    <property type="match status" value="1"/>
</dbReference>
<comment type="catalytic activity">
    <reaction evidence="10">
        <text>2 pyruvate + H(+) = (2S)-2-acetolactate + CO2</text>
        <dbReference type="Rhea" id="RHEA:25249"/>
        <dbReference type="ChEBI" id="CHEBI:15361"/>
        <dbReference type="ChEBI" id="CHEBI:15378"/>
        <dbReference type="ChEBI" id="CHEBI:16526"/>
        <dbReference type="ChEBI" id="CHEBI:58476"/>
        <dbReference type="EC" id="2.2.1.6"/>
    </reaction>
</comment>
<evidence type="ECO:0000256" key="10">
    <source>
        <dbReference type="ARBA" id="ARBA00048670"/>
    </source>
</evidence>
<dbReference type="CDD" id="cd07035">
    <property type="entry name" value="TPP_PYR_POX_like"/>
    <property type="match status" value="1"/>
</dbReference>
<evidence type="ECO:0000256" key="8">
    <source>
        <dbReference type="ARBA" id="ARBA00023052"/>
    </source>
</evidence>
<dbReference type="InterPro" id="IPR011766">
    <property type="entry name" value="TPP_enzyme_TPP-bd"/>
</dbReference>
<evidence type="ECO:0000256" key="11">
    <source>
        <dbReference type="RuleBase" id="RU362132"/>
    </source>
</evidence>
<name>A0ABU7MXG8_9ACTN</name>
<dbReference type="EMBL" id="JAZDUE010000016">
    <property type="protein sequence ID" value="MEE4025015.1"/>
    <property type="molecule type" value="Genomic_DNA"/>
</dbReference>
<proteinExistence type="inferred from homology"/>
<organism evidence="15 16">
    <name type="scientific">Gordonia prachuapensis</name>
    <dbReference type="NCBI Taxonomy" id="3115651"/>
    <lineage>
        <taxon>Bacteria</taxon>
        <taxon>Bacillati</taxon>
        <taxon>Actinomycetota</taxon>
        <taxon>Actinomycetes</taxon>
        <taxon>Mycobacteriales</taxon>
        <taxon>Gordoniaceae</taxon>
        <taxon>Gordonia</taxon>
    </lineage>
</organism>
<evidence type="ECO:0000256" key="7">
    <source>
        <dbReference type="ARBA" id="ARBA00022827"/>
    </source>
</evidence>
<dbReference type="Pfam" id="PF00205">
    <property type="entry name" value="TPP_enzyme_M"/>
    <property type="match status" value="1"/>
</dbReference>
<keyword evidence="6" id="KW-0285">Flavoprotein</keyword>
<dbReference type="NCBIfam" id="NF005470">
    <property type="entry name" value="PRK07064.1"/>
    <property type="match status" value="1"/>
</dbReference>
<dbReference type="EC" id="2.2.1.6" evidence="5"/>
<comment type="caution">
    <text evidence="15">The sequence shown here is derived from an EMBL/GenBank/DDBJ whole genome shotgun (WGS) entry which is preliminary data.</text>
</comment>
<evidence type="ECO:0000313" key="15">
    <source>
        <dbReference type="EMBL" id="MEE4025015.1"/>
    </source>
</evidence>
<dbReference type="InterPro" id="IPR000399">
    <property type="entry name" value="TPP-bd_CS"/>
</dbReference>
<keyword evidence="8 11" id="KW-0786">Thiamine pyrophosphate</keyword>
<evidence type="ECO:0000256" key="2">
    <source>
        <dbReference type="ARBA" id="ARBA00004974"/>
    </source>
</evidence>
<comment type="pathway">
    <text evidence="3">Amino-acid biosynthesis; L-valine biosynthesis; L-valine from pyruvate: step 1/4.</text>
</comment>
<feature type="domain" description="Thiamine pyrophosphate enzyme TPP-binding" evidence="13">
    <location>
        <begin position="399"/>
        <end position="537"/>
    </location>
</feature>
<dbReference type="InterPro" id="IPR045229">
    <property type="entry name" value="TPP_enz"/>
</dbReference>
<dbReference type="SUPFAM" id="SSF52467">
    <property type="entry name" value="DHS-like NAD/FAD-binding domain"/>
    <property type="match status" value="1"/>
</dbReference>
<keyword evidence="16" id="KW-1185">Reference proteome</keyword>
<comment type="cofactor">
    <cofactor evidence="1">
        <name>thiamine diphosphate</name>
        <dbReference type="ChEBI" id="CHEBI:58937"/>
    </cofactor>
</comment>
<dbReference type="Proteomes" id="UP001335729">
    <property type="component" value="Unassembled WGS sequence"/>
</dbReference>
<dbReference type="CDD" id="cd00568">
    <property type="entry name" value="TPP_enzymes"/>
    <property type="match status" value="1"/>
</dbReference>
<evidence type="ECO:0000313" key="16">
    <source>
        <dbReference type="Proteomes" id="UP001335729"/>
    </source>
</evidence>
<dbReference type="SUPFAM" id="SSF52518">
    <property type="entry name" value="Thiamin diphosphate-binding fold (THDP-binding)"/>
    <property type="match status" value="2"/>
</dbReference>
<comment type="pathway">
    <text evidence="2">Amino-acid biosynthesis; L-isoleucine biosynthesis; L-isoleucine from 2-oxobutanoate: step 1/4.</text>
</comment>
<dbReference type="Gene3D" id="3.40.50.1220">
    <property type="entry name" value="TPP-binding domain"/>
    <property type="match status" value="1"/>
</dbReference>
<keyword evidence="9" id="KW-0100">Branched-chain amino acid biosynthesis</keyword>
<keyword evidence="7" id="KW-0274">FAD</keyword>
<evidence type="ECO:0000256" key="1">
    <source>
        <dbReference type="ARBA" id="ARBA00001964"/>
    </source>
</evidence>
<evidence type="ECO:0000256" key="3">
    <source>
        <dbReference type="ARBA" id="ARBA00005025"/>
    </source>
</evidence>
<dbReference type="Pfam" id="PF02776">
    <property type="entry name" value="TPP_enzyme_N"/>
    <property type="match status" value="1"/>
</dbReference>
<evidence type="ECO:0000256" key="6">
    <source>
        <dbReference type="ARBA" id="ARBA00022630"/>
    </source>
</evidence>
<keyword evidence="9" id="KW-0028">Amino-acid biosynthesis</keyword>
<evidence type="ECO:0000259" key="14">
    <source>
        <dbReference type="Pfam" id="PF02776"/>
    </source>
</evidence>
<evidence type="ECO:0000259" key="13">
    <source>
        <dbReference type="Pfam" id="PF02775"/>
    </source>
</evidence>
<feature type="domain" description="Thiamine pyrophosphate enzyme N-terminal TPP-binding" evidence="14">
    <location>
        <begin position="11"/>
        <end position="122"/>
    </location>
</feature>
<evidence type="ECO:0000256" key="5">
    <source>
        <dbReference type="ARBA" id="ARBA00013145"/>
    </source>
</evidence>
<gene>
    <name evidence="15" type="ORF">V1Y59_18160</name>
</gene>
<protein>
    <recommendedName>
        <fullName evidence="5">acetolactate synthase</fullName>
        <ecNumber evidence="5">2.2.1.6</ecNumber>
    </recommendedName>
</protein>
<dbReference type="Pfam" id="PF02775">
    <property type="entry name" value="TPP_enzyme_C"/>
    <property type="match status" value="1"/>
</dbReference>
<reference evidence="15 16" key="1">
    <citation type="submission" date="2024-01" db="EMBL/GenBank/DDBJ databases">
        <title>Draft genome sequence of Gordonia sp. PKS22-38.</title>
        <authorList>
            <person name="Suphannarot A."/>
            <person name="Mingma R."/>
        </authorList>
    </citation>
    <scope>NUCLEOTIDE SEQUENCE [LARGE SCALE GENOMIC DNA]</scope>
    <source>
        <strain evidence="15 16">PKS22-38</strain>
    </source>
</reference>
<evidence type="ECO:0000259" key="12">
    <source>
        <dbReference type="Pfam" id="PF00205"/>
    </source>
</evidence>
<evidence type="ECO:0000256" key="4">
    <source>
        <dbReference type="ARBA" id="ARBA00007812"/>
    </source>
</evidence>
<sequence>MSAQQPANDRRTGGDVLVEVMRRHGITTAFGVVSIHNLPLVEAVDRDLTFVEMRHEAAAVNAADGYARASGNIGVALTSTGTGAGNAAGSMVEALTAGSRVLHITGQIESEYLAPGRPAPSRGVIHEFPRQPEMLAAVSAHSTTIVDAKDVAAELESAIAKIRTAPHGPASVEWPTDLQYLAAPESQRPVDPVGDTRTDLDETAIGHAADLLRNAQRPLIWLGGGAADAGDEITQLARRLGAGILTSNSGRGIVPESDELVIGNFATTPAVRELLADSDLLLAVGTHFRSNETASYSLKLPQTIVQVDIEPTTIGRVYPATAGIVGDAARVLDRIVENLPADHRSSSEWTDRVTEVRDRVRADLTAYIGGYAEICTAIRDALPARSVIARDVTIPSSQWGNRLLPILDRATNIFPLGGGIGQGLAMGIGAAHARPDVPTLVMVGDGGLAVHLGELASLAGADAHVIVLVFNDGGYGVLRNMQEKNGFRRSGVDLHTPRFDLLAASMDIRYQLVQGPGAIGDALAAAVAHTGPSFIEVDVEALDPAPGPFVPPVHVPTADKHEARS</sequence>
<dbReference type="InterPro" id="IPR029035">
    <property type="entry name" value="DHS-like_NAD/FAD-binding_dom"/>
</dbReference>
<feature type="domain" description="Thiamine pyrophosphate enzyme central" evidence="12">
    <location>
        <begin position="206"/>
        <end position="334"/>
    </location>
</feature>
<evidence type="ECO:0000256" key="9">
    <source>
        <dbReference type="ARBA" id="ARBA00023304"/>
    </source>
</evidence>
<accession>A0ABU7MXG8</accession>
<comment type="similarity">
    <text evidence="4 11">Belongs to the TPP enzyme family.</text>
</comment>
<dbReference type="Gene3D" id="3.40.50.970">
    <property type="match status" value="2"/>
</dbReference>
<dbReference type="PANTHER" id="PTHR18968:SF13">
    <property type="entry name" value="ACETOLACTATE SYNTHASE CATALYTIC SUBUNIT, MITOCHONDRIAL"/>
    <property type="match status" value="1"/>
</dbReference>
<dbReference type="InterPro" id="IPR012000">
    <property type="entry name" value="Thiamin_PyroP_enz_cen_dom"/>
</dbReference>
<dbReference type="InterPro" id="IPR012001">
    <property type="entry name" value="Thiamin_PyroP_enz_TPP-bd_dom"/>
</dbReference>